<dbReference type="GO" id="GO:0004713">
    <property type="term" value="F:protein tyrosine kinase activity"/>
    <property type="evidence" value="ECO:0007669"/>
    <property type="project" value="TreeGrafter"/>
</dbReference>
<keyword evidence="8 12" id="KW-1133">Transmembrane helix</keyword>
<dbReference type="Proteomes" id="UP000327236">
    <property type="component" value="Unassembled WGS sequence"/>
</dbReference>
<feature type="transmembrane region" description="Helical" evidence="12">
    <location>
        <begin position="26"/>
        <end position="45"/>
    </location>
</feature>
<evidence type="ECO:0000259" key="13">
    <source>
        <dbReference type="Pfam" id="PF02706"/>
    </source>
</evidence>
<evidence type="ECO:0000313" key="14">
    <source>
        <dbReference type="EMBL" id="KAA9321478.1"/>
    </source>
</evidence>
<dbReference type="PANTHER" id="PTHR32309">
    <property type="entry name" value="TYROSINE-PROTEIN KINASE"/>
    <property type="match status" value="1"/>
</dbReference>
<evidence type="ECO:0000256" key="9">
    <source>
        <dbReference type="ARBA" id="ARBA00023136"/>
    </source>
</evidence>
<feature type="domain" description="Polysaccharide chain length determinant N-terminal" evidence="13">
    <location>
        <begin position="8"/>
        <end position="97"/>
    </location>
</feature>
<comment type="pathway">
    <text evidence="2">Capsule biogenesis; capsule polysaccharide biosynthesis.</text>
</comment>
<dbReference type="InterPro" id="IPR050445">
    <property type="entry name" value="Bact_polysacc_biosynth/exp"/>
</dbReference>
<gene>
    <name evidence="15" type="ORF">AAC431_01695</name>
    <name evidence="14" type="ORF">F6H94_06370</name>
</gene>
<evidence type="ECO:0000256" key="2">
    <source>
        <dbReference type="ARBA" id="ARBA00005132"/>
    </source>
</evidence>
<dbReference type="PANTHER" id="PTHR32309:SF13">
    <property type="entry name" value="FERRIC ENTEROBACTIN TRANSPORT PROTEIN FEPE"/>
    <property type="match status" value="1"/>
</dbReference>
<evidence type="ECO:0000256" key="7">
    <source>
        <dbReference type="ARBA" id="ARBA00022903"/>
    </source>
</evidence>
<evidence type="ECO:0000256" key="8">
    <source>
        <dbReference type="ARBA" id="ARBA00022989"/>
    </source>
</evidence>
<evidence type="ECO:0000256" key="10">
    <source>
        <dbReference type="ARBA" id="ARBA00023169"/>
    </source>
</evidence>
<dbReference type="EMBL" id="JBBVUL010000002">
    <property type="protein sequence ID" value="MEL0564640.1"/>
    <property type="molecule type" value="Genomic_DNA"/>
</dbReference>
<reference evidence="15 17" key="2">
    <citation type="submission" date="2024-04" db="EMBL/GenBank/DDBJ databases">
        <title>Three lactobacilli isolated from voided urine samples from females with type 2 diabetes.</title>
        <authorList>
            <person name="Kula A."/>
            <person name="Stegman N."/>
            <person name="Putonti C."/>
        </authorList>
    </citation>
    <scope>NUCLEOTIDE SEQUENCE [LARGE SCALE GENOMIC DNA]</scope>
    <source>
        <strain evidence="15 17">1855</strain>
    </source>
</reference>
<comment type="function">
    <text evidence="11">Required for CpsD phosphorylation. Involved in the regulation of capsular polysaccharide biosynthesis. May be part of a complex that directs the coordinated polymerization and export to the cell surface of the capsular polysaccharide.</text>
</comment>
<dbReference type="Proteomes" id="UP001385848">
    <property type="component" value="Unassembled WGS sequence"/>
</dbReference>
<accession>A0A5N1I883</accession>
<keyword evidence="7" id="KW-0972">Capsule biogenesis/degradation</keyword>
<evidence type="ECO:0000256" key="12">
    <source>
        <dbReference type="SAM" id="Phobius"/>
    </source>
</evidence>
<evidence type="ECO:0000256" key="3">
    <source>
        <dbReference type="ARBA" id="ARBA00006683"/>
    </source>
</evidence>
<reference evidence="14 16" key="1">
    <citation type="submission" date="2019-09" db="EMBL/GenBank/DDBJ databases">
        <title>Draft genome sequence assemblies of isolates from the urinary tract.</title>
        <authorList>
            <person name="Mores C.R."/>
            <person name="Putonti C."/>
            <person name="Wolfe A.J."/>
        </authorList>
    </citation>
    <scope>NUCLEOTIDE SEQUENCE [LARGE SCALE GENOMIC DNA]</scope>
    <source>
        <strain evidence="14 16">UMB246</strain>
    </source>
</reference>
<dbReference type="Pfam" id="PF02706">
    <property type="entry name" value="Wzz"/>
    <property type="match status" value="1"/>
</dbReference>
<feature type="transmembrane region" description="Helical" evidence="12">
    <location>
        <begin position="217"/>
        <end position="236"/>
    </location>
</feature>
<comment type="caution">
    <text evidence="14">The sequence shown here is derived from an EMBL/GenBank/DDBJ whole genome shotgun (WGS) entry which is preliminary data.</text>
</comment>
<dbReference type="RefSeq" id="WP_006584605.1">
    <property type="nucleotide sequence ID" value="NZ_CATOUV010000001.1"/>
</dbReference>
<protein>
    <recommendedName>
        <fullName evidence="4">Capsular polysaccharide biosynthesis protein CpsC</fullName>
    </recommendedName>
</protein>
<evidence type="ECO:0000256" key="5">
    <source>
        <dbReference type="ARBA" id="ARBA00022475"/>
    </source>
</evidence>
<evidence type="ECO:0000313" key="15">
    <source>
        <dbReference type="EMBL" id="MEL0564640.1"/>
    </source>
</evidence>
<evidence type="ECO:0000313" key="17">
    <source>
        <dbReference type="Proteomes" id="UP001385848"/>
    </source>
</evidence>
<organism evidence="14 16">
    <name type="scientific">Lactobacillus jensenii</name>
    <dbReference type="NCBI Taxonomy" id="109790"/>
    <lineage>
        <taxon>Bacteria</taxon>
        <taxon>Bacillati</taxon>
        <taxon>Bacillota</taxon>
        <taxon>Bacilli</taxon>
        <taxon>Lactobacillales</taxon>
        <taxon>Lactobacillaceae</taxon>
        <taxon>Lactobacillus</taxon>
    </lineage>
</organism>
<keyword evidence="17" id="KW-1185">Reference proteome</keyword>
<sequence length="290" mass="32043">MEQLQENNTIDLAQLLKILRRHLVSLLVWSFGFAIVAWGVSALIIQPKYTAATQLLVNQKTDKNDIGAAYTLQQANMQVITTYKDIVTSSKILKDASNLLANPVKVVREAQPAKYQTLADGTKKLVKKAQSAVLERSGKSYMVSATQLSKAISVKTQQQSQVFSITATADTPEKAEAEANAVAETFKNEIPKIMNVNNITIIADANKGKQSFPNVKLFTLAGLVLGFAVCLFIIILQELLNTTVRDDEFMTKKLGLTNLGQIEHYHLSNSFTISKVKKSTKSSRLRSRRV</sequence>
<dbReference type="EMBL" id="VYWW01000028">
    <property type="protein sequence ID" value="KAA9321478.1"/>
    <property type="molecule type" value="Genomic_DNA"/>
</dbReference>
<dbReference type="GO" id="GO:0005886">
    <property type="term" value="C:plasma membrane"/>
    <property type="evidence" value="ECO:0007669"/>
    <property type="project" value="UniProtKB-SubCell"/>
</dbReference>
<dbReference type="GO" id="GO:0000271">
    <property type="term" value="P:polysaccharide biosynthetic process"/>
    <property type="evidence" value="ECO:0007669"/>
    <property type="project" value="UniProtKB-KW"/>
</dbReference>
<comment type="similarity">
    <text evidence="3">Belongs to the CpsC/CapA family.</text>
</comment>
<evidence type="ECO:0000256" key="11">
    <source>
        <dbReference type="ARBA" id="ARBA00045736"/>
    </source>
</evidence>
<evidence type="ECO:0000313" key="16">
    <source>
        <dbReference type="Proteomes" id="UP000327236"/>
    </source>
</evidence>
<dbReference type="InterPro" id="IPR003856">
    <property type="entry name" value="LPS_length_determ_N"/>
</dbReference>
<keyword evidence="5" id="KW-1003">Cell membrane</keyword>
<comment type="subcellular location">
    <subcellularLocation>
        <location evidence="1">Cell membrane</location>
        <topology evidence="1">Multi-pass membrane protein</topology>
    </subcellularLocation>
</comment>
<keyword evidence="10" id="KW-0270">Exopolysaccharide synthesis</keyword>
<evidence type="ECO:0000256" key="4">
    <source>
        <dbReference type="ARBA" id="ARBA00020739"/>
    </source>
</evidence>
<dbReference type="OrthoDB" id="2360475at2"/>
<evidence type="ECO:0000256" key="6">
    <source>
        <dbReference type="ARBA" id="ARBA00022692"/>
    </source>
</evidence>
<keyword evidence="6 12" id="KW-0812">Transmembrane</keyword>
<name>A0A5N1I883_LACJE</name>
<proteinExistence type="inferred from homology"/>
<keyword evidence="9 12" id="KW-0472">Membrane</keyword>
<evidence type="ECO:0000256" key="1">
    <source>
        <dbReference type="ARBA" id="ARBA00004651"/>
    </source>
</evidence>
<dbReference type="AlphaFoldDB" id="A0A5N1I883"/>